<sequence>MRSAAVCASWSAAVRELRSHRLHFRHLSPWLMFSGSGDENSSVASVISLSDQGVFTIPIPDPPMRDRFCIGSSHGWLIAANQQSDLQMLNPITGVQIDLPPVATIDHIEPIGDQQGCISGYLVHGVHGNPPLDFGLEDLRFYLYWKAILSSDPSQGDYTVVLIQDLHRRLSFARAGDNKWTTLSTSPLYFDAIFYKSKLYTVTEQTQRRFDFTYLVRSPSDELLQVARLKDDVDTDGDDYNK</sequence>
<accession>A0AAQ3K0K5</accession>
<reference evidence="2 3" key="1">
    <citation type="submission" date="2023-10" db="EMBL/GenBank/DDBJ databases">
        <title>Chromosome-scale genome assembly provides insights into flower coloration mechanisms of Canna indica.</title>
        <authorList>
            <person name="Li C."/>
        </authorList>
    </citation>
    <scope>NUCLEOTIDE SEQUENCE [LARGE SCALE GENOMIC DNA]</scope>
    <source>
        <tissue evidence="2">Flower</tissue>
    </source>
</reference>
<dbReference type="Proteomes" id="UP001327560">
    <property type="component" value="Chromosome 2"/>
</dbReference>
<keyword evidence="3" id="KW-1185">Reference proteome</keyword>
<evidence type="ECO:0000259" key="1">
    <source>
        <dbReference type="Pfam" id="PF03478"/>
    </source>
</evidence>
<proteinExistence type="predicted"/>
<name>A0AAQ3K0K5_9LILI</name>
<evidence type="ECO:0000313" key="3">
    <source>
        <dbReference type="Proteomes" id="UP001327560"/>
    </source>
</evidence>
<feature type="domain" description="KIB1-4 beta-propeller" evidence="1">
    <location>
        <begin position="47"/>
        <end position="228"/>
    </location>
</feature>
<dbReference type="PANTHER" id="PTHR44586:SF25">
    <property type="entry name" value="(WILD MALAYSIAN BANANA) HYPOTHETICAL PROTEIN"/>
    <property type="match status" value="1"/>
</dbReference>
<protein>
    <submittedName>
        <fullName evidence="2">F-box protein</fullName>
    </submittedName>
</protein>
<evidence type="ECO:0000313" key="2">
    <source>
        <dbReference type="EMBL" id="WOK98432.1"/>
    </source>
</evidence>
<dbReference type="Pfam" id="PF03478">
    <property type="entry name" value="Beta-prop_KIB1-4"/>
    <property type="match status" value="1"/>
</dbReference>
<dbReference type="EMBL" id="CP136891">
    <property type="protein sequence ID" value="WOK98432.1"/>
    <property type="molecule type" value="Genomic_DNA"/>
</dbReference>
<organism evidence="2 3">
    <name type="scientific">Canna indica</name>
    <name type="common">Indian-shot</name>
    <dbReference type="NCBI Taxonomy" id="4628"/>
    <lineage>
        <taxon>Eukaryota</taxon>
        <taxon>Viridiplantae</taxon>
        <taxon>Streptophyta</taxon>
        <taxon>Embryophyta</taxon>
        <taxon>Tracheophyta</taxon>
        <taxon>Spermatophyta</taxon>
        <taxon>Magnoliopsida</taxon>
        <taxon>Liliopsida</taxon>
        <taxon>Zingiberales</taxon>
        <taxon>Cannaceae</taxon>
        <taxon>Canna</taxon>
    </lineage>
</organism>
<dbReference type="PANTHER" id="PTHR44586">
    <property type="entry name" value="F-BOX DOMAIN CONTAINING PROTEIN, EXPRESSED"/>
    <property type="match status" value="1"/>
</dbReference>
<gene>
    <name evidence="2" type="ORF">Cni_G07144</name>
</gene>
<dbReference type="AlphaFoldDB" id="A0AAQ3K0K5"/>
<dbReference type="InterPro" id="IPR005174">
    <property type="entry name" value="KIB1-4_b-propeller"/>
</dbReference>